<dbReference type="Pfam" id="PF00072">
    <property type="entry name" value="Response_reg"/>
    <property type="match status" value="1"/>
</dbReference>
<dbReference type="InterPro" id="IPR001789">
    <property type="entry name" value="Sig_transdc_resp-reg_receiver"/>
</dbReference>
<proteinExistence type="predicted"/>
<protein>
    <submittedName>
        <fullName evidence="5">Response regulator</fullName>
    </submittedName>
</protein>
<feature type="domain" description="Response regulatory" evidence="4">
    <location>
        <begin position="9"/>
        <end position="119"/>
    </location>
</feature>
<dbReference type="SMART" id="SM00448">
    <property type="entry name" value="REC"/>
    <property type="match status" value="1"/>
</dbReference>
<organism evidence="5 6">
    <name type="scientific">Corallococcus terminator</name>
    <dbReference type="NCBI Taxonomy" id="2316733"/>
    <lineage>
        <taxon>Bacteria</taxon>
        <taxon>Pseudomonadati</taxon>
        <taxon>Myxococcota</taxon>
        <taxon>Myxococcia</taxon>
        <taxon>Myxococcales</taxon>
        <taxon>Cystobacterineae</taxon>
        <taxon>Myxococcaceae</taxon>
        <taxon>Corallococcus</taxon>
    </lineage>
</organism>
<name>A0A3A8J859_9BACT</name>
<dbReference type="SUPFAM" id="SSF52172">
    <property type="entry name" value="CheY-like"/>
    <property type="match status" value="1"/>
</dbReference>
<dbReference type="InterPro" id="IPR011006">
    <property type="entry name" value="CheY-like_superfamily"/>
</dbReference>
<dbReference type="AlphaFoldDB" id="A0A3A8J859"/>
<evidence type="ECO:0000256" key="1">
    <source>
        <dbReference type="ARBA" id="ARBA00022553"/>
    </source>
</evidence>
<sequence>MEGQHTMSLILLVDDDPAVLEIYSEFLASMGHLILLAHDGAQALRLARRAQPDLIITDCKMPRMGGIELCAALAQGKEFQGLPIIMHSSSEDPHAPGVVAFLPKNGDLARLKEVVSQVLEDARRQQEASPRPRPPPWGEEP</sequence>
<dbReference type="CDD" id="cd00156">
    <property type="entry name" value="REC"/>
    <property type="match status" value="1"/>
</dbReference>
<gene>
    <name evidence="5" type="ORF">D7V88_14345</name>
</gene>
<comment type="caution">
    <text evidence="5">The sequence shown here is derived from an EMBL/GenBank/DDBJ whole genome shotgun (WGS) entry which is preliminary data.</text>
</comment>
<keyword evidence="1 2" id="KW-0597">Phosphoprotein</keyword>
<dbReference type="InterPro" id="IPR050595">
    <property type="entry name" value="Bact_response_regulator"/>
</dbReference>
<feature type="compositionally biased region" description="Pro residues" evidence="3">
    <location>
        <begin position="131"/>
        <end position="141"/>
    </location>
</feature>
<feature type="modified residue" description="4-aspartylphosphate" evidence="2">
    <location>
        <position position="58"/>
    </location>
</feature>
<dbReference type="Proteomes" id="UP000268094">
    <property type="component" value="Unassembled WGS sequence"/>
</dbReference>
<evidence type="ECO:0000313" key="5">
    <source>
        <dbReference type="EMBL" id="RKG88414.1"/>
    </source>
</evidence>
<dbReference type="PANTHER" id="PTHR44591:SF3">
    <property type="entry name" value="RESPONSE REGULATORY DOMAIN-CONTAINING PROTEIN"/>
    <property type="match status" value="1"/>
</dbReference>
<dbReference type="PROSITE" id="PS50110">
    <property type="entry name" value="RESPONSE_REGULATORY"/>
    <property type="match status" value="1"/>
</dbReference>
<dbReference type="GO" id="GO:0000160">
    <property type="term" value="P:phosphorelay signal transduction system"/>
    <property type="evidence" value="ECO:0007669"/>
    <property type="project" value="InterPro"/>
</dbReference>
<evidence type="ECO:0000259" key="4">
    <source>
        <dbReference type="PROSITE" id="PS50110"/>
    </source>
</evidence>
<feature type="region of interest" description="Disordered" evidence="3">
    <location>
        <begin position="120"/>
        <end position="141"/>
    </location>
</feature>
<evidence type="ECO:0000256" key="2">
    <source>
        <dbReference type="PROSITE-ProRule" id="PRU00169"/>
    </source>
</evidence>
<dbReference type="Gene3D" id="3.40.50.2300">
    <property type="match status" value="1"/>
</dbReference>
<evidence type="ECO:0000256" key="3">
    <source>
        <dbReference type="SAM" id="MobiDB-lite"/>
    </source>
</evidence>
<dbReference type="PANTHER" id="PTHR44591">
    <property type="entry name" value="STRESS RESPONSE REGULATOR PROTEIN 1"/>
    <property type="match status" value="1"/>
</dbReference>
<accession>A0A3A8J859</accession>
<keyword evidence="6" id="KW-1185">Reference proteome</keyword>
<evidence type="ECO:0000313" key="6">
    <source>
        <dbReference type="Proteomes" id="UP000268094"/>
    </source>
</evidence>
<dbReference type="EMBL" id="RAVZ01000082">
    <property type="protein sequence ID" value="RKG88414.1"/>
    <property type="molecule type" value="Genomic_DNA"/>
</dbReference>
<reference evidence="6" key="1">
    <citation type="submission" date="2018-09" db="EMBL/GenBank/DDBJ databases">
        <authorList>
            <person name="Livingstone P.G."/>
            <person name="Whitworth D.E."/>
        </authorList>
    </citation>
    <scope>NUCLEOTIDE SEQUENCE [LARGE SCALE GENOMIC DNA]</scope>
    <source>
        <strain evidence="6">CA054A</strain>
    </source>
</reference>